<proteinExistence type="predicted"/>
<protein>
    <submittedName>
        <fullName evidence="1">Uncharacterized protein</fullName>
    </submittedName>
</protein>
<dbReference type="Proteomes" id="UP001281147">
    <property type="component" value="Unassembled WGS sequence"/>
</dbReference>
<keyword evidence="2" id="KW-1185">Reference proteome</keyword>
<comment type="caution">
    <text evidence="1">The sequence shown here is derived from an EMBL/GenBank/DDBJ whole genome shotgun (WGS) entry which is preliminary data.</text>
</comment>
<dbReference type="EMBL" id="JAUTXU010000030">
    <property type="protein sequence ID" value="KAK3718734.1"/>
    <property type="molecule type" value="Genomic_DNA"/>
</dbReference>
<evidence type="ECO:0000313" key="1">
    <source>
        <dbReference type="EMBL" id="KAK3718734.1"/>
    </source>
</evidence>
<name>A0ACC3NL55_9PEZI</name>
<reference evidence="1" key="1">
    <citation type="submission" date="2023-07" db="EMBL/GenBank/DDBJ databases">
        <title>Black Yeasts Isolated from many extreme environments.</title>
        <authorList>
            <person name="Coleine C."/>
            <person name="Stajich J.E."/>
            <person name="Selbmann L."/>
        </authorList>
    </citation>
    <scope>NUCLEOTIDE SEQUENCE</scope>
    <source>
        <strain evidence="1">CCFEE 5714</strain>
    </source>
</reference>
<organism evidence="1 2">
    <name type="scientific">Vermiconidia calcicola</name>
    <dbReference type="NCBI Taxonomy" id="1690605"/>
    <lineage>
        <taxon>Eukaryota</taxon>
        <taxon>Fungi</taxon>
        <taxon>Dikarya</taxon>
        <taxon>Ascomycota</taxon>
        <taxon>Pezizomycotina</taxon>
        <taxon>Dothideomycetes</taxon>
        <taxon>Dothideomycetidae</taxon>
        <taxon>Mycosphaerellales</taxon>
        <taxon>Extremaceae</taxon>
        <taxon>Vermiconidia</taxon>
    </lineage>
</organism>
<evidence type="ECO:0000313" key="2">
    <source>
        <dbReference type="Proteomes" id="UP001281147"/>
    </source>
</evidence>
<gene>
    <name evidence="1" type="ORF">LTR37_004953</name>
</gene>
<sequence>MIMHSSALLIQTTLQRPDLDAPRWHIEGYDHGEQISPGYWFVAPYEEVIQASSGPPWNAPHIYDSNGELVWSGAPVFNGFSTFDFRAIDVLGEPMLSVIHPHEGAAFVFDKTYKLREKVYLGPEEISLNRQSCNIHEFMTVDNGTRALHLTRLSKKTTKDNSLAIDFDGNCYAGFDGFRELDVESWDPVFEWSSEDHIGLDESVMPHEDADEKCASDRPWEFLHANSLDKFPNGDYLLSGRRTYAIYRISHIDGSIIWRLGGRRSDFKMSFEFSGQHSARVQEQNATHTMISILDNAYGPGNPSTTHPMSRGLLIVLDTSAMTADIRAEYPHPGGKYATSRGNVQMLPNGNVWSCWTDRALQSEHAADGTLLLTAGFKPKMDSYRSWKLPWVGSPEDPPDVRAAAVAKNGITYTIVHMTWNGATEVNTWKVYHTDELGQERKLATETPKYGFETAVWTEGQASHVVVEAFDETGRNLGESYVFATIPRKDELISNGWLNVSHPKLTENDSTSQARVFATLRKPMIAFLCGVLACLAAGCVVYGIWYWAQRGSLTWWQQQQQQQQTYKPLSNPEEELLELQDHDGGFAAEETLNHVHTYSDKGDAVP</sequence>
<accession>A0ACC3NL55</accession>